<dbReference type="GO" id="GO:0016298">
    <property type="term" value="F:lipase activity"/>
    <property type="evidence" value="ECO:0007669"/>
    <property type="project" value="TreeGrafter"/>
</dbReference>
<dbReference type="OMA" id="CFLIRIR"/>
<dbReference type="Gramene" id="C.cajan_00564.t">
    <property type="protein sequence ID" value="C.cajan_00564.t"/>
    <property type="gene ID" value="C.cajan_00564"/>
</dbReference>
<keyword evidence="4" id="KW-1185">Reference proteome</keyword>
<dbReference type="PANTHER" id="PTHR45966">
    <property type="entry name" value="GDSL-LIKE LIPASE/ACYLHYDROLASE"/>
    <property type="match status" value="1"/>
</dbReference>
<dbReference type="InterPro" id="IPR001087">
    <property type="entry name" value="GDSL"/>
</dbReference>
<accession>A0A151SI09</accession>
<proteinExistence type="inferred from homology"/>
<dbReference type="AlphaFoldDB" id="A0A151SI09"/>
<dbReference type="Gene3D" id="3.40.50.1110">
    <property type="entry name" value="SGNH hydrolase"/>
    <property type="match status" value="1"/>
</dbReference>
<comment type="similarity">
    <text evidence="1">Belongs to the 'GDSL' lipolytic enzyme family.</text>
</comment>
<dbReference type="PANTHER" id="PTHR45966:SF12">
    <property type="entry name" value="GDSL ESTERASE_LIPASE 1-LIKE ISOFORM X2"/>
    <property type="match status" value="1"/>
</dbReference>
<gene>
    <name evidence="3" type="ORF">KK1_000583</name>
</gene>
<evidence type="ECO:0000256" key="2">
    <source>
        <dbReference type="ARBA" id="ARBA00022729"/>
    </source>
</evidence>
<evidence type="ECO:0000256" key="1">
    <source>
        <dbReference type="ARBA" id="ARBA00008668"/>
    </source>
</evidence>
<keyword evidence="2" id="KW-0732">Signal</keyword>
<name>A0A151SI09_CAJCA</name>
<dbReference type="Proteomes" id="UP000075243">
    <property type="component" value="Chromosome 11"/>
</dbReference>
<sequence length="115" mass="13066">MFVFGDSIFDPGNIVYVKGREKWLESLHWPYGETYFKHPTGRFSDGRIVPDFIATLAGLPMLSPYLQPHPTPFTYGANFAAGGVGVIVGQVYHMYISFTFRCLHCFLIRIRLSSQ</sequence>
<dbReference type="Pfam" id="PF00657">
    <property type="entry name" value="Lipase_GDSL"/>
    <property type="match status" value="1"/>
</dbReference>
<protein>
    <submittedName>
        <fullName evidence="3">GDSL esterase/lipase 1</fullName>
    </submittedName>
</protein>
<dbReference type="STRING" id="3821.A0A151SI09"/>
<evidence type="ECO:0000313" key="4">
    <source>
        <dbReference type="Proteomes" id="UP000075243"/>
    </source>
</evidence>
<dbReference type="InterPro" id="IPR036514">
    <property type="entry name" value="SGNH_hydro_sf"/>
</dbReference>
<dbReference type="EMBL" id="CM003613">
    <property type="protein sequence ID" value="KYP54395.1"/>
    <property type="molecule type" value="Genomic_DNA"/>
</dbReference>
<organism evidence="3 4">
    <name type="scientific">Cajanus cajan</name>
    <name type="common">Pigeon pea</name>
    <name type="synonym">Cajanus indicus</name>
    <dbReference type="NCBI Taxonomy" id="3821"/>
    <lineage>
        <taxon>Eukaryota</taxon>
        <taxon>Viridiplantae</taxon>
        <taxon>Streptophyta</taxon>
        <taxon>Embryophyta</taxon>
        <taxon>Tracheophyta</taxon>
        <taxon>Spermatophyta</taxon>
        <taxon>Magnoliopsida</taxon>
        <taxon>eudicotyledons</taxon>
        <taxon>Gunneridae</taxon>
        <taxon>Pentapetalae</taxon>
        <taxon>rosids</taxon>
        <taxon>fabids</taxon>
        <taxon>Fabales</taxon>
        <taxon>Fabaceae</taxon>
        <taxon>Papilionoideae</taxon>
        <taxon>50 kb inversion clade</taxon>
        <taxon>NPAAA clade</taxon>
        <taxon>indigoferoid/millettioid clade</taxon>
        <taxon>Phaseoleae</taxon>
        <taxon>Cajanus</taxon>
    </lineage>
</organism>
<evidence type="ECO:0000313" key="3">
    <source>
        <dbReference type="EMBL" id="KYP54395.1"/>
    </source>
</evidence>
<dbReference type="InterPro" id="IPR044552">
    <property type="entry name" value="GLIP1-5/GLL25"/>
</dbReference>
<reference evidence="3 4" key="1">
    <citation type="journal article" date="2012" name="Nat. Biotechnol.">
        <title>Draft genome sequence of pigeonpea (Cajanus cajan), an orphan legume crop of resource-poor farmers.</title>
        <authorList>
            <person name="Varshney R.K."/>
            <person name="Chen W."/>
            <person name="Li Y."/>
            <person name="Bharti A.K."/>
            <person name="Saxena R.K."/>
            <person name="Schlueter J.A."/>
            <person name="Donoghue M.T."/>
            <person name="Azam S."/>
            <person name="Fan G."/>
            <person name="Whaley A.M."/>
            <person name="Farmer A.D."/>
            <person name="Sheridan J."/>
            <person name="Iwata A."/>
            <person name="Tuteja R."/>
            <person name="Penmetsa R.V."/>
            <person name="Wu W."/>
            <person name="Upadhyaya H.D."/>
            <person name="Yang S.P."/>
            <person name="Shah T."/>
            <person name="Saxena K.B."/>
            <person name="Michael T."/>
            <person name="McCombie W.R."/>
            <person name="Yang B."/>
            <person name="Zhang G."/>
            <person name="Yang H."/>
            <person name="Wang J."/>
            <person name="Spillane C."/>
            <person name="Cook D.R."/>
            <person name="May G.D."/>
            <person name="Xu X."/>
            <person name="Jackson S.A."/>
        </authorList>
    </citation>
    <scope>NUCLEOTIDE SEQUENCE [LARGE SCALE GENOMIC DNA]</scope>
    <source>
        <strain evidence="4">cv. Asha</strain>
    </source>
</reference>